<evidence type="ECO:0000313" key="1">
    <source>
        <dbReference type="EMBL" id="OHB02663.1"/>
    </source>
</evidence>
<sequence>MLTEKDKAWLSKKYPQFEVKAEKISGEIEFTATYNEHTERFLQIEENTIDAVGGVRLYGRFKIRIEVRNDISHSKLPALFVDEIENVPDRHFNQTDSSGCTCNPLEEDEFLQPEFQFQRYFRELVIPFLYGQLFFTEKRHWPWFEYAHGGVGSLEAFSKNPTLEKAKECLQIISQEFLLWKKVKPLLLQRSNIKGHTPCPCPKHDHIRRCHPHTLKGLIKLKEFILLERILVP</sequence>
<comment type="caution">
    <text evidence="1">The sequence shown here is derived from an EMBL/GenBank/DDBJ whole genome shotgun (WGS) entry which is preliminary data.</text>
</comment>
<dbReference type="AlphaFoldDB" id="A0A1G2TZP9"/>
<dbReference type="STRING" id="1802758.A3A96_02315"/>
<evidence type="ECO:0000313" key="2">
    <source>
        <dbReference type="Proteomes" id="UP000177707"/>
    </source>
</evidence>
<dbReference type="Proteomes" id="UP000177707">
    <property type="component" value="Unassembled WGS sequence"/>
</dbReference>
<gene>
    <name evidence="1" type="ORF">A3A96_02315</name>
</gene>
<proteinExistence type="predicted"/>
<protein>
    <submittedName>
        <fullName evidence="1">Uncharacterized protein</fullName>
    </submittedName>
</protein>
<accession>A0A1G2TZP9</accession>
<organism evidence="1 2">
    <name type="scientific">Candidatus Zambryskibacteria bacterium RIFCSPLOWO2_01_FULL_39_39</name>
    <dbReference type="NCBI Taxonomy" id="1802758"/>
    <lineage>
        <taxon>Bacteria</taxon>
        <taxon>Candidatus Zambryskiibacteriota</taxon>
    </lineage>
</organism>
<name>A0A1G2TZP9_9BACT</name>
<dbReference type="EMBL" id="MHWB01000002">
    <property type="protein sequence ID" value="OHB02663.1"/>
    <property type="molecule type" value="Genomic_DNA"/>
</dbReference>
<reference evidence="1 2" key="1">
    <citation type="journal article" date="2016" name="Nat. Commun.">
        <title>Thousands of microbial genomes shed light on interconnected biogeochemical processes in an aquifer system.</title>
        <authorList>
            <person name="Anantharaman K."/>
            <person name="Brown C.T."/>
            <person name="Hug L.A."/>
            <person name="Sharon I."/>
            <person name="Castelle C.J."/>
            <person name="Probst A.J."/>
            <person name="Thomas B.C."/>
            <person name="Singh A."/>
            <person name="Wilkins M.J."/>
            <person name="Karaoz U."/>
            <person name="Brodie E.L."/>
            <person name="Williams K.H."/>
            <person name="Hubbard S.S."/>
            <person name="Banfield J.F."/>
        </authorList>
    </citation>
    <scope>NUCLEOTIDE SEQUENCE [LARGE SCALE GENOMIC DNA]</scope>
</reference>